<dbReference type="AlphaFoldDB" id="A0A2K2DJQ3"/>
<organism evidence="3">
    <name type="scientific">Brachypodium distachyon</name>
    <name type="common">Purple false brome</name>
    <name type="synonym">Trachynia distachya</name>
    <dbReference type="NCBI Taxonomy" id="15368"/>
    <lineage>
        <taxon>Eukaryota</taxon>
        <taxon>Viridiplantae</taxon>
        <taxon>Streptophyta</taxon>
        <taxon>Embryophyta</taxon>
        <taxon>Tracheophyta</taxon>
        <taxon>Spermatophyta</taxon>
        <taxon>Magnoliopsida</taxon>
        <taxon>Liliopsida</taxon>
        <taxon>Poales</taxon>
        <taxon>Poaceae</taxon>
        <taxon>BOP clade</taxon>
        <taxon>Pooideae</taxon>
        <taxon>Stipodae</taxon>
        <taxon>Brachypodieae</taxon>
        <taxon>Brachypodium</taxon>
    </lineage>
</organism>
<dbReference type="OrthoDB" id="684036at2759"/>
<protein>
    <recommendedName>
        <fullName evidence="6">Reverse transcriptase zinc-binding domain-containing protein</fullName>
    </recommendedName>
</protein>
<dbReference type="EnsemblPlants" id="PNT74513">
    <property type="protein sequence ID" value="PNT74513"/>
    <property type="gene ID" value="BRADI_1g16051v3"/>
</dbReference>
<feature type="region of interest" description="Disordered" evidence="1">
    <location>
        <begin position="183"/>
        <end position="208"/>
    </location>
</feature>
<evidence type="ECO:0008006" key="6">
    <source>
        <dbReference type="Google" id="ProtNLM"/>
    </source>
</evidence>
<dbReference type="EMBL" id="CM000880">
    <property type="protein sequence ID" value="PNT74513.1"/>
    <property type="molecule type" value="Genomic_DNA"/>
</dbReference>
<feature type="compositionally biased region" description="Low complexity" evidence="1">
    <location>
        <begin position="183"/>
        <end position="199"/>
    </location>
</feature>
<dbReference type="InParanoid" id="A0A2K2DJQ3"/>
<sequence length="208" mass="23357">METISHLLFGCVVVRQVWTSLLSSWGHADWIPEADLRLRDWWTSLLLPRQTRKDFQTMIILVLLTIWRHRNDVVFNGASLPTARILQCIREEPVRWEHARLFKGRVSLVASEANGSVDTGFTGRVRCVWTFAFDRSTSTTTGVTPVLAKENGGEATLYLRGYHVHPHFGHRSPPGIRTAPASLHAPAAATSARTTTSDTTRVHVYQSS</sequence>
<reference evidence="4" key="3">
    <citation type="submission" date="2018-08" db="UniProtKB">
        <authorList>
            <consortium name="EnsemblPlants"/>
        </authorList>
    </citation>
    <scope>IDENTIFICATION</scope>
    <source>
        <strain evidence="4">cv. Bd21</strain>
    </source>
</reference>
<dbReference type="Proteomes" id="UP000008810">
    <property type="component" value="Chromosome 1"/>
</dbReference>
<reference evidence="3" key="2">
    <citation type="submission" date="2017-06" db="EMBL/GenBank/DDBJ databases">
        <title>WGS assembly of Brachypodium distachyon.</title>
        <authorList>
            <consortium name="The International Brachypodium Initiative"/>
            <person name="Lucas S."/>
            <person name="Harmon-Smith M."/>
            <person name="Lail K."/>
            <person name="Tice H."/>
            <person name="Grimwood J."/>
            <person name="Bruce D."/>
            <person name="Barry K."/>
            <person name="Shu S."/>
            <person name="Lindquist E."/>
            <person name="Wang M."/>
            <person name="Pitluck S."/>
            <person name="Vogel J.P."/>
            <person name="Garvin D.F."/>
            <person name="Mockler T.C."/>
            <person name="Schmutz J."/>
            <person name="Rokhsar D."/>
            <person name="Bevan M.W."/>
        </authorList>
    </citation>
    <scope>NUCLEOTIDE SEQUENCE</scope>
    <source>
        <strain evidence="3">Bd21</strain>
    </source>
</reference>
<reference evidence="3 4" key="1">
    <citation type="journal article" date="2010" name="Nature">
        <title>Genome sequencing and analysis of the model grass Brachypodium distachyon.</title>
        <authorList>
            <consortium name="International Brachypodium Initiative"/>
        </authorList>
    </citation>
    <scope>NUCLEOTIDE SEQUENCE [LARGE SCALE GENOMIC DNA]</scope>
    <source>
        <strain evidence="3 4">Bd21</strain>
    </source>
</reference>
<keyword evidence="2" id="KW-0732">Signal</keyword>
<feature type="chain" id="PRO_5033312251" description="Reverse transcriptase zinc-binding domain-containing protein" evidence="2">
    <location>
        <begin position="20"/>
        <end position="208"/>
    </location>
</feature>
<evidence type="ECO:0000313" key="4">
    <source>
        <dbReference type="EnsemblPlants" id="PNT74513"/>
    </source>
</evidence>
<evidence type="ECO:0000256" key="1">
    <source>
        <dbReference type="SAM" id="MobiDB-lite"/>
    </source>
</evidence>
<feature type="signal peptide" evidence="2">
    <location>
        <begin position="1"/>
        <end position="19"/>
    </location>
</feature>
<gene>
    <name evidence="3" type="ORF">BRADI_1g16051v3</name>
</gene>
<proteinExistence type="predicted"/>
<evidence type="ECO:0000256" key="2">
    <source>
        <dbReference type="SAM" id="SignalP"/>
    </source>
</evidence>
<evidence type="ECO:0000313" key="3">
    <source>
        <dbReference type="EMBL" id="PNT74513.1"/>
    </source>
</evidence>
<accession>A0A2K2DJQ3</accession>
<keyword evidence="5" id="KW-1185">Reference proteome</keyword>
<evidence type="ECO:0000313" key="5">
    <source>
        <dbReference type="Proteomes" id="UP000008810"/>
    </source>
</evidence>
<dbReference type="Gramene" id="PNT74513">
    <property type="protein sequence ID" value="PNT74513"/>
    <property type="gene ID" value="BRADI_1g16051v3"/>
</dbReference>
<name>A0A2K2DJQ3_BRADI</name>